<dbReference type="Proteomes" id="UP000176294">
    <property type="component" value="Unassembled WGS sequence"/>
</dbReference>
<protein>
    <recommendedName>
        <fullName evidence="2">UspA domain-containing protein</fullName>
    </recommendedName>
</protein>
<dbReference type="InterPro" id="IPR006016">
    <property type="entry name" value="UspA"/>
</dbReference>
<comment type="caution">
    <text evidence="3">The sequence shown here is derived from an EMBL/GenBank/DDBJ whole genome shotgun (WGS) entry which is preliminary data.</text>
</comment>
<evidence type="ECO:0000313" key="4">
    <source>
        <dbReference type="Proteomes" id="UP000176294"/>
    </source>
</evidence>
<feature type="region of interest" description="Disordered" evidence="1">
    <location>
        <begin position="1"/>
        <end position="28"/>
    </location>
</feature>
<accession>A0A1G1T2Y1</accession>
<dbReference type="Pfam" id="PF00582">
    <property type="entry name" value="Usp"/>
    <property type="match status" value="1"/>
</dbReference>
<dbReference type="EMBL" id="MDZB01000109">
    <property type="protein sequence ID" value="OGX85219.1"/>
    <property type="molecule type" value="Genomic_DNA"/>
</dbReference>
<dbReference type="SUPFAM" id="SSF52402">
    <property type="entry name" value="Adenine nucleotide alpha hydrolases-like"/>
    <property type="match status" value="1"/>
</dbReference>
<feature type="domain" description="UspA" evidence="2">
    <location>
        <begin position="45"/>
        <end position="86"/>
    </location>
</feature>
<dbReference type="Gene3D" id="3.40.50.620">
    <property type="entry name" value="HUPs"/>
    <property type="match status" value="1"/>
</dbReference>
<reference evidence="3 4" key="1">
    <citation type="submission" date="2016-08" db="EMBL/GenBank/DDBJ databases">
        <title>Hymenobacter coccineus sp. nov., Hymenobacter lapidarius sp. nov. and Hymenobacter glacialis sp. nov., isolated from Antarctic soil.</title>
        <authorList>
            <person name="Sedlacek I."/>
            <person name="Kralova S."/>
            <person name="Kyrova K."/>
            <person name="Maslanova I."/>
            <person name="Stankova E."/>
            <person name="Vrbovska V."/>
            <person name="Nemec M."/>
            <person name="Bartak M."/>
            <person name="Svec P."/>
            <person name="Busse H.-J."/>
            <person name="Pantucek R."/>
        </authorList>
    </citation>
    <scope>NUCLEOTIDE SEQUENCE [LARGE SCALE GENOMIC DNA]</scope>
    <source>
        <strain evidence="3 4">CCM 8643</strain>
    </source>
</reference>
<dbReference type="InterPro" id="IPR014729">
    <property type="entry name" value="Rossmann-like_a/b/a_fold"/>
</dbReference>
<proteinExistence type="predicted"/>
<dbReference type="RefSeq" id="WP_070728606.1">
    <property type="nucleotide sequence ID" value="NZ_MDZB01000109.1"/>
</dbReference>
<dbReference type="OrthoDB" id="871451at2"/>
<sequence>MGRAGYVRKASAGVSSPAGPRNSADRCGSCCPRPRRGALYGDADHDPAAVVLRAVAEEQPDLLILIARPRSFLGRLFHRSVTAQVLLLPANAPNQPDYMPPMS</sequence>
<name>A0A1G1T2Y1_9BACT</name>
<dbReference type="STRING" id="1908237.BEN47_02555"/>
<dbReference type="AlphaFoldDB" id="A0A1G1T2Y1"/>
<gene>
    <name evidence="3" type="ORF">BEN47_02555</name>
</gene>
<organism evidence="3 4">
    <name type="scientific">Hymenobacter lapidarius</name>
    <dbReference type="NCBI Taxonomy" id="1908237"/>
    <lineage>
        <taxon>Bacteria</taxon>
        <taxon>Pseudomonadati</taxon>
        <taxon>Bacteroidota</taxon>
        <taxon>Cytophagia</taxon>
        <taxon>Cytophagales</taxon>
        <taxon>Hymenobacteraceae</taxon>
        <taxon>Hymenobacter</taxon>
    </lineage>
</organism>
<evidence type="ECO:0000313" key="3">
    <source>
        <dbReference type="EMBL" id="OGX85219.1"/>
    </source>
</evidence>
<evidence type="ECO:0000256" key="1">
    <source>
        <dbReference type="SAM" id="MobiDB-lite"/>
    </source>
</evidence>
<keyword evidence="4" id="KW-1185">Reference proteome</keyword>
<evidence type="ECO:0000259" key="2">
    <source>
        <dbReference type="Pfam" id="PF00582"/>
    </source>
</evidence>